<organism evidence="1 2">
    <name type="scientific">Streptomyces aurantiacus</name>
    <dbReference type="NCBI Taxonomy" id="47760"/>
    <lineage>
        <taxon>Bacteria</taxon>
        <taxon>Bacillati</taxon>
        <taxon>Actinomycetota</taxon>
        <taxon>Actinomycetes</taxon>
        <taxon>Kitasatosporales</taxon>
        <taxon>Streptomycetaceae</taxon>
        <taxon>Streptomyces</taxon>
        <taxon>Streptomyces aurantiacus group</taxon>
    </lineage>
</organism>
<dbReference type="Pfam" id="PF19787">
    <property type="entry name" value="DUF6271"/>
    <property type="match status" value="1"/>
</dbReference>
<dbReference type="EMBL" id="AP023440">
    <property type="protein sequence ID" value="BCL25211.1"/>
    <property type="molecule type" value="Genomic_DNA"/>
</dbReference>
<dbReference type="AlphaFoldDB" id="A0A7G1NRW8"/>
<dbReference type="InterPro" id="IPR046238">
    <property type="entry name" value="DUF6271"/>
</dbReference>
<gene>
    <name evidence="1" type="ORF">GCM10017557_00700</name>
</gene>
<evidence type="ECO:0000313" key="1">
    <source>
        <dbReference type="EMBL" id="BCL25211.1"/>
    </source>
</evidence>
<dbReference type="KEGG" id="sgm:GCM10017557_00700"/>
<sequence length="449" mass="49889">MTPTVTRTGGVDRICLALPTNRACSAAISALADEAAYATRHFGVEVHLLILDSSDEATRSDHARVTAALPVNPDVIVHHLDEQRQRDVLRRLIRHAGLAAPALFLDLLLPDAVSYGACTNRAFLIAGALGCRSVHRRDSDSAYQTLDGEPVFPIHHELASLGRPATEVSAEVSATTLDLTHAHAQRPVSMVGASFIGELSVDIDEIRRLDESIYHDVVSLWAPGHWPEEQKRQLVEESFKGAGTDRFTQDHSVLTLVDPMRVDMCNISFRHEVYERVPLPPATSTIGSDYFLIHLVHDAALPGVLHNRDIENFYTPERRTDAGFMAYQTRFVKFLLSMLYFNFVYDGMAAAGPALLDDQQKIRPETVVDLLRASTGLDRTENLWRLESVGISYRKLGGRYEEFADRLTARRDQLLDEAARDMEDFALLTEAWGPLMRAARDHGIGSAAE</sequence>
<reference evidence="1 2" key="1">
    <citation type="journal article" date="2014" name="Int. J. Syst. Evol. Microbiol.">
        <title>Complete genome sequence of Corynebacterium casei LMG S-19264T (=DSM 44701T), isolated from a smear-ripened cheese.</title>
        <authorList>
            <consortium name="US DOE Joint Genome Institute (JGI-PGF)"/>
            <person name="Walter F."/>
            <person name="Albersmeier A."/>
            <person name="Kalinowski J."/>
            <person name="Ruckert C."/>
        </authorList>
    </citation>
    <scope>NUCLEOTIDE SEQUENCE [LARGE SCALE GENOMIC DNA]</scope>
    <source>
        <strain evidence="1 2">JCM 4677</strain>
    </source>
</reference>
<evidence type="ECO:0008006" key="3">
    <source>
        <dbReference type="Google" id="ProtNLM"/>
    </source>
</evidence>
<protein>
    <recommendedName>
        <fullName evidence="3">Glycosyltransferase family 2 protein</fullName>
    </recommendedName>
</protein>
<name>A0A7G1NRW8_9ACTN</name>
<dbReference type="Proteomes" id="UP000516444">
    <property type="component" value="Chromosome"/>
</dbReference>
<evidence type="ECO:0000313" key="2">
    <source>
        <dbReference type="Proteomes" id="UP000516444"/>
    </source>
</evidence>
<proteinExistence type="predicted"/>
<accession>A0A7G1NRW8</accession>
<keyword evidence="2" id="KW-1185">Reference proteome</keyword>
<dbReference type="RefSeq" id="WP_246595962.1">
    <property type="nucleotide sequence ID" value="NZ_AP023440.1"/>
</dbReference>